<reference evidence="8" key="1">
    <citation type="submission" date="2020-07" db="EMBL/GenBank/DDBJ databases">
        <title>Vallitalea pronyensis genome.</title>
        <authorList>
            <person name="Postec A."/>
        </authorList>
    </citation>
    <scope>NUCLEOTIDE SEQUENCE</scope>
    <source>
        <strain evidence="8">FatNI3</strain>
    </source>
</reference>
<dbReference type="InterPro" id="IPR050640">
    <property type="entry name" value="Bact_2-comp_sensor_kinase"/>
</dbReference>
<dbReference type="EMBL" id="CP058649">
    <property type="protein sequence ID" value="QUI24799.1"/>
    <property type="molecule type" value="Genomic_DNA"/>
</dbReference>
<dbReference type="PROSITE" id="PS50885">
    <property type="entry name" value="HAMP"/>
    <property type="match status" value="1"/>
</dbReference>
<dbReference type="SMART" id="SM00387">
    <property type="entry name" value="HATPase_c"/>
    <property type="match status" value="1"/>
</dbReference>
<dbReference type="PANTHER" id="PTHR34220">
    <property type="entry name" value="SENSOR HISTIDINE KINASE YPDA"/>
    <property type="match status" value="1"/>
</dbReference>
<keyword evidence="6" id="KW-0812">Transmembrane</keyword>
<dbReference type="InterPro" id="IPR003594">
    <property type="entry name" value="HATPase_dom"/>
</dbReference>
<evidence type="ECO:0000313" key="9">
    <source>
        <dbReference type="Proteomes" id="UP000683246"/>
    </source>
</evidence>
<feature type="transmembrane region" description="Helical" evidence="6">
    <location>
        <begin position="12"/>
        <end position="33"/>
    </location>
</feature>
<dbReference type="Pfam" id="PF06580">
    <property type="entry name" value="His_kinase"/>
    <property type="match status" value="1"/>
</dbReference>
<dbReference type="KEGG" id="vpy:HZI73_21945"/>
<evidence type="ECO:0000259" key="7">
    <source>
        <dbReference type="PROSITE" id="PS50885"/>
    </source>
</evidence>
<dbReference type="Gene3D" id="6.10.340.10">
    <property type="match status" value="1"/>
</dbReference>
<accession>A0A8J8MNP6</accession>
<keyword evidence="5" id="KW-0175">Coiled coil</keyword>
<evidence type="ECO:0000256" key="6">
    <source>
        <dbReference type="SAM" id="Phobius"/>
    </source>
</evidence>
<proteinExistence type="predicted"/>
<keyword evidence="4 8" id="KW-0418">Kinase</keyword>
<dbReference type="SUPFAM" id="SSF55874">
    <property type="entry name" value="ATPase domain of HSP90 chaperone/DNA topoisomerase II/histidine kinase"/>
    <property type="match status" value="1"/>
</dbReference>
<evidence type="ECO:0000256" key="4">
    <source>
        <dbReference type="ARBA" id="ARBA00022777"/>
    </source>
</evidence>
<dbReference type="InterPro" id="IPR010559">
    <property type="entry name" value="Sig_transdc_His_kin_internal"/>
</dbReference>
<protein>
    <submittedName>
        <fullName evidence="8">Histidine kinase</fullName>
    </submittedName>
</protein>
<dbReference type="GO" id="GO:0000155">
    <property type="term" value="F:phosphorelay sensor kinase activity"/>
    <property type="evidence" value="ECO:0007669"/>
    <property type="project" value="InterPro"/>
</dbReference>
<keyword evidence="6" id="KW-1133">Transmembrane helix</keyword>
<keyword evidence="3" id="KW-0808">Transferase</keyword>
<dbReference type="InterPro" id="IPR036890">
    <property type="entry name" value="HATPase_C_sf"/>
</dbReference>
<feature type="transmembrane region" description="Helical" evidence="6">
    <location>
        <begin position="269"/>
        <end position="286"/>
    </location>
</feature>
<dbReference type="AlphaFoldDB" id="A0A8J8MNP6"/>
<sequence length="572" mass="65972">MKLNWNIKKKFHYFIIISLTTALFIHISILIFIMRENVKREVQYTESIGTGITERLKTTLSNIEKASYTYSINQALIDYYSDNITVKGTESILSVYEMSKSVIQFNESIIDIVVVDSDGKPMSYYAGINDKIIGEISNYYDFKNLSNPITGFYFFPRESDLAEKYFLYFAPLYDLDSLFHDQSKKATVVFINNLSFIQNMITSVNPETASFALLHDTQVLATNEADPSQNRLNVLELSDPTFITQFDDYNIKVLGNSSKSIIESNSTNLIIYILVTIGMTIVLLMFTDRFVNQNITVPIIQLKEDLSRIAPHSRSKRIQEIKSPDINSIARRINRMLDEIEKVNRTIFETQNQLYEVEILKNEAEIYALQSQVNPHFLYNTLQLIRGMAVYHDVDEIANIATSISDLFRYSIQGEEVVRLQDELEITELYMNIMNARFDDRFELCLEIEPELYDALVLRMLLQPLVENAVLHGLEDIEENGWISITGSLRDKETVELVIADNGCGISDEDYFEIGQTLHGNFHNSLKNNKKGFGLYNIHKRLKLHFGDDAELKIIRKPNRTDIVLKFPFKLK</sequence>
<keyword evidence="6" id="KW-0472">Membrane</keyword>
<keyword evidence="2" id="KW-0597">Phosphoprotein</keyword>
<dbReference type="Proteomes" id="UP000683246">
    <property type="component" value="Chromosome"/>
</dbReference>
<dbReference type="InterPro" id="IPR003660">
    <property type="entry name" value="HAMP_dom"/>
</dbReference>
<dbReference type="GO" id="GO:0016020">
    <property type="term" value="C:membrane"/>
    <property type="evidence" value="ECO:0007669"/>
    <property type="project" value="UniProtKB-SubCell"/>
</dbReference>
<dbReference type="PANTHER" id="PTHR34220:SF7">
    <property type="entry name" value="SENSOR HISTIDINE KINASE YPDA"/>
    <property type="match status" value="1"/>
</dbReference>
<dbReference type="Gene3D" id="3.30.565.10">
    <property type="entry name" value="Histidine kinase-like ATPase, C-terminal domain"/>
    <property type="match status" value="1"/>
</dbReference>
<name>A0A8J8MNP6_9FIRM</name>
<dbReference type="RefSeq" id="WP_212695495.1">
    <property type="nucleotide sequence ID" value="NZ_CP058649.1"/>
</dbReference>
<dbReference type="Pfam" id="PF02518">
    <property type="entry name" value="HATPase_c"/>
    <property type="match status" value="1"/>
</dbReference>
<gene>
    <name evidence="8" type="ORF">HZI73_21945</name>
</gene>
<feature type="domain" description="HAMP" evidence="7">
    <location>
        <begin position="293"/>
        <end position="345"/>
    </location>
</feature>
<evidence type="ECO:0000256" key="3">
    <source>
        <dbReference type="ARBA" id="ARBA00022679"/>
    </source>
</evidence>
<evidence type="ECO:0000313" key="8">
    <source>
        <dbReference type="EMBL" id="QUI24799.1"/>
    </source>
</evidence>
<feature type="coiled-coil region" evidence="5">
    <location>
        <begin position="326"/>
        <end position="353"/>
    </location>
</feature>
<evidence type="ECO:0000256" key="5">
    <source>
        <dbReference type="SAM" id="Coils"/>
    </source>
</evidence>
<organism evidence="8 9">
    <name type="scientific">Vallitalea pronyensis</name>
    <dbReference type="NCBI Taxonomy" id="1348613"/>
    <lineage>
        <taxon>Bacteria</taxon>
        <taxon>Bacillati</taxon>
        <taxon>Bacillota</taxon>
        <taxon>Clostridia</taxon>
        <taxon>Lachnospirales</taxon>
        <taxon>Vallitaleaceae</taxon>
        <taxon>Vallitalea</taxon>
    </lineage>
</organism>
<evidence type="ECO:0000256" key="1">
    <source>
        <dbReference type="ARBA" id="ARBA00004370"/>
    </source>
</evidence>
<comment type="subcellular location">
    <subcellularLocation>
        <location evidence="1">Membrane</location>
    </subcellularLocation>
</comment>
<keyword evidence="9" id="KW-1185">Reference proteome</keyword>
<evidence type="ECO:0000256" key="2">
    <source>
        <dbReference type="ARBA" id="ARBA00022553"/>
    </source>
</evidence>